<dbReference type="AlphaFoldDB" id="A0A448WKC2"/>
<organism evidence="1 2">
    <name type="scientific">Protopolystoma xenopodis</name>
    <dbReference type="NCBI Taxonomy" id="117903"/>
    <lineage>
        <taxon>Eukaryota</taxon>
        <taxon>Metazoa</taxon>
        <taxon>Spiralia</taxon>
        <taxon>Lophotrochozoa</taxon>
        <taxon>Platyhelminthes</taxon>
        <taxon>Monogenea</taxon>
        <taxon>Polyopisthocotylea</taxon>
        <taxon>Polystomatidea</taxon>
        <taxon>Polystomatidae</taxon>
        <taxon>Protopolystoma</taxon>
    </lineage>
</organism>
<gene>
    <name evidence="1" type="ORF">PXEA_LOCUS7326</name>
</gene>
<protein>
    <submittedName>
        <fullName evidence="1">Uncharacterized protein</fullName>
    </submittedName>
</protein>
<dbReference type="Proteomes" id="UP000784294">
    <property type="component" value="Unassembled WGS sequence"/>
</dbReference>
<proteinExistence type="predicted"/>
<evidence type="ECO:0000313" key="2">
    <source>
        <dbReference type="Proteomes" id="UP000784294"/>
    </source>
</evidence>
<comment type="caution">
    <text evidence="1">The sequence shown here is derived from an EMBL/GenBank/DDBJ whole genome shotgun (WGS) entry which is preliminary data.</text>
</comment>
<reference evidence="1" key="1">
    <citation type="submission" date="2018-11" db="EMBL/GenBank/DDBJ databases">
        <authorList>
            <consortium name="Pathogen Informatics"/>
        </authorList>
    </citation>
    <scope>NUCLEOTIDE SEQUENCE</scope>
</reference>
<name>A0A448WKC2_9PLAT</name>
<accession>A0A448WKC2</accession>
<keyword evidence="2" id="KW-1185">Reference proteome</keyword>
<sequence>MTWIFFILIKTRIDVTKCKTHVQGHYTFYFILFFQQKSPYLKLRFAYLEHTDPISVNHSTPGRHFCAGEHFPLANSRVFLQTHIGIVCQRVIIVSDLRAGLAAPMLIWLSNSINVLQNSPSLPHTISHINTQRNDRPVCLFQGMATHFNCEADSLEITEEDLNLGTEAFAEAELRAKLRSGIRPQRICPCRDGLPGQTSLCNDCL</sequence>
<dbReference type="EMBL" id="CAAALY010019274">
    <property type="protein sequence ID" value="VEL13886.1"/>
    <property type="molecule type" value="Genomic_DNA"/>
</dbReference>
<evidence type="ECO:0000313" key="1">
    <source>
        <dbReference type="EMBL" id="VEL13886.1"/>
    </source>
</evidence>